<evidence type="ECO:0000313" key="3">
    <source>
        <dbReference type="Proteomes" id="UP000192578"/>
    </source>
</evidence>
<gene>
    <name evidence="2" type="ORF">BV898_01457</name>
</gene>
<protein>
    <submittedName>
        <fullName evidence="2">Uncharacterized protein</fullName>
    </submittedName>
</protein>
<evidence type="ECO:0000256" key="1">
    <source>
        <dbReference type="SAM" id="MobiDB-lite"/>
    </source>
</evidence>
<organism evidence="2 3">
    <name type="scientific">Hypsibius exemplaris</name>
    <name type="common">Freshwater tardigrade</name>
    <dbReference type="NCBI Taxonomy" id="2072580"/>
    <lineage>
        <taxon>Eukaryota</taxon>
        <taxon>Metazoa</taxon>
        <taxon>Ecdysozoa</taxon>
        <taxon>Tardigrada</taxon>
        <taxon>Eutardigrada</taxon>
        <taxon>Parachela</taxon>
        <taxon>Hypsibioidea</taxon>
        <taxon>Hypsibiidae</taxon>
        <taxon>Hypsibius</taxon>
    </lineage>
</organism>
<dbReference type="EMBL" id="MTYJ01000005">
    <property type="protein sequence ID" value="OQV24871.1"/>
    <property type="molecule type" value="Genomic_DNA"/>
</dbReference>
<feature type="compositionally biased region" description="Basic residues" evidence="1">
    <location>
        <begin position="41"/>
        <end position="52"/>
    </location>
</feature>
<feature type="region of interest" description="Disordered" evidence="1">
    <location>
        <begin position="22"/>
        <end position="68"/>
    </location>
</feature>
<keyword evidence="3" id="KW-1185">Reference proteome</keyword>
<dbReference type="Proteomes" id="UP000192578">
    <property type="component" value="Unassembled WGS sequence"/>
</dbReference>
<evidence type="ECO:0000313" key="2">
    <source>
        <dbReference type="EMBL" id="OQV24871.1"/>
    </source>
</evidence>
<proteinExistence type="predicted"/>
<dbReference type="AlphaFoldDB" id="A0A1W0XC78"/>
<sequence length="91" mass="10028">MNSRCNSKWNCSSYNVPDSSLAQLNLFPPGPKKTFPPKEKRGGRKKNSHSKRSVGGARITRAKPSQVQSDLRFQSAAISALQLAVRIRGEC</sequence>
<accession>A0A1W0XC78</accession>
<name>A0A1W0XC78_HYPEX</name>
<reference evidence="3" key="1">
    <citation type="submission" date="2017-01" db="EMBL/GenBank/DDBJ databases">
        <title>Comparative genomics of anhydrobiosis in the tardigrade Hypsibius dujardini.</title>
        <authorList>
            <person name="Yoshida Y."/>
            <person name="Koutsovoulos G."/>
            <person name="Laetsch D."/>
            <person name="Stevens L."/>
            <person name="Kumar S."/>
            <person name="Horikawa D."/>
            <person name="Ishino K."/>
            <person name="Komine S."/>
            <person name="Tomita M."/>
            <person name="Blaxter M."/>
            <person name="Arakawa K."/>
        </authorList>
    </citation>
    <scope>NUCLEOTIDE SEQUENCE [LARGE SCALE GENOMIC DNA]</scope>
    <source>
        <strain evidence="3">Z151</strain>
    </source>
</reference>
<comment type="caution">
    <text evidence="2">The sequence shown here is derived from an EMBL/GenBank/DDBJ whole genome shotgun (WGS) entry which is preliminary data.</text>
</comment>